<feature type="transmembrane region" description="Helical" evidence="19">
    <location>
        <begin position="57"/>
        <end position="76"/>
    </location>
</feature>
<keyword evidence="12 19" id="KW-1133">Transmembrane helix</keyword>
<evidence type="ECO:0000256" key="17">
    <source>
        <dbReference type="ARBA" id="ARBA00031027"/>
    </source>
</evidence>
<comment type="catalytic activity">
    <reaction evidence="18">
        <text>a ubiquinone + NADH + 5 H(+)(in) = a ubiquinol + NAD(+) + 4 H(+)(out)</text>
        <dbReference type="Rhea" id="RHEA:29091"/>
        <dbReference type="Rhea" id="RHEA-COMP:9565"/>
        <dbReference type="Rhea" id="RHEA-COMP:9566"/>
        <dbReference type="ChEBI" id="CHEBI:15378"/>
        <dbReference type="ChEBI" id="CHEBI:16389"/>
        <dbReference type="ChEBI" id="CHEBI:17976"/>
        <dbReference type="ChEBI" id="CHEBI:57540"/>
        <dbReference type="ChEBI" id="CHEBI:57945"/>
        <dbReference type="EC" id="7.1.1.2"/>
    </reaction>
</comment>
<feature type="transmembrane region" description="Helical" evidence="19">
    <location>
        <begin position="325"/>
        <end position="348"/>
    </location>
</feature>
<feature type="transmembrane region" description="Helical" evidence="19">
    <location>
        <begin position="33"/>
        <end position="51"/>
    </location>
</feature>
<dbReference type="GO" id="GO:0015990">
    <property type="term" value="P:electron transport coupled proton transport"/>
    <property type="evidence" value="ECO:0007669"/>
    <property type="project" value="TreeGrafter"/>
</dbReference>
<dbReference type="CTD" id="4540"/>
<name>A0AA95SQW1_9HEMI</name>
<evidence type="ECO:0000256" key="11">
    <source>
        <dbReference type="ARBA" id="ARBA00022982"/>
    </source>
</evidence>
<evidence type="ECO:0000256" key="19">
    <source>
        <dbReference type="SAM" id="Phobius"/>
    </source>
</evidence>
<feature type="transmembrane region" description="Helical" evidence="19">
    <location>
        <begin position="177"/>
        <end position="198"/>
    </location>
</feature>
<dbReference type="InterPro" id="IPR020726">
    <property type="entry name" value="Bcl2_BH2_motif_CS"/>
</dbReference>
<evidence type="ECO:0000256" key="9">
    <source>
        <dbReference type="ARBA" id="ARBA00022792"/>
    </source>
</evidence>
<dbReference type="GO" id="GO:0042981">
    <property type="term" value="P:regulation of apoptotic process"/>
    <property type="evidence" value="ECO:0007669"/>
    <property type="project" value="InterPro"/>
</dbReference>
<feature type="transmembrane region" description="Helical" evidence="19">
    <location>
        <begin position="440"/>
        <end position="463"/>
    </location>
</feature>
<dbReference type="Pfam" id="PF00361">
    <property type="entry name" value="Proton_antipo_M"/>
    <property type="match status" value="1"/>
</dbReference>
<proteinExistence type="inferred from homology"/>
<organism evidence="22">
    <name type="scientific">Leptocentrus longispinus</name>
    <dbReference type="NCBI Taxonomy" id="3065210"/>
    <lineage>
        <taxon>Eukaryota</taxon>
        <taxon>Metazoa</taxon>
        <taxon>Ecdysozoa</taxon>
        <taxon>Arthropoda</taxon>
        <taxon>Hexapoda</taxon>
        <taxon>Insecta</taxon>
        <taxon>Pterygota</taxon>
        <taxon>Neoptera</taxon>
        <taxon>Paraneoptera</taxon>
        <taxon>Hemiptera</taxon>
        <taxon>Auchenorrhyncha</taxon>
        <taxon>Membracoidea</taxon>
        <taxon>Membracidae</taxon>
        <taxon>Leptocentrus</taxon>
    </lineage>
</organism>
<evidence type="ECO:0000313" key="22">
    <source>
        <dbReference type="EMBL" id="WKZ08078.1"/>
    </source>
</evidence>
<dbReference type="AlphaFoldDB" id="A0AA95SQW1"/>
<dbReference type="GeneID" id="86094662"/>
<feature type="transmembrane region" description="Helical" evidence="19">
    <location>
        <begin position="111"/>
        <end position="129"/>
    </location>
</feature>
<feature type="transmembrane region" description="Helical" evidence="19">
    <location>
        <begin position="235"/>
        <end position="256"/>
    </location>
</feature>
<feature type="transmembrane region" description="Helical" evidence="19">
    <location>
        <begin position="295"/>
        <end position="313"/>
    </location>
</feature>
<evidence type="ECO:0000256" key="12">
    <source>
        <dbReference type="ARBA" id="ARBA00022989"/>
    </source>
</evidence>
<feature type="transmembrane region" description="Helical" evidence="19">
    <location>
        <begin position="368"/>
        <end position="390"/>
    </location>
</feature>
<dbReference type="PANTHER" id="PTHR42829">
    <property type="entry name" value="NADH-UBIQUINONE OXIDOREDUCTASE CHAIN 5"/>
    <property type="match status" value="1"/>
</dbReference>
<evidence type="ECO:0000256" key="18">
    <source>
        <dbReference type="ARBA" id="ARBA00049551"/>
    </source>
</evidence>
<geneLocation type="mitochondrion" evidence="22"/>
<evidence type="ECO:0000256" key="3">
    <source>
        <dbReference type="ARBA" id="ARBA00009458"/>
    </source>
</evidence>
<keyword evidence="14" id="KW-0830">Ubiquinone</keyword>
<keyword evidence="8 19" id="KW-0812">Transmembrane</keyword>
<dbReference type="InterPro" id="IPR003945">
    <property type="entry name" value="NU5C-like"/>
</dbReference>
<feature type="transmembrane region" description="Helical" evidence="19">
    <location>
        <begin position="6"/>
        <end position="26"/>
    </location>
</feature>
<dbReference type="RefSeq" id="YP_010963595.1">
    <property type="nucleotide sequence ID" value="NC_083902.1"/>
</dbReference>
<protein>
    <recommendedName>
        <fullName evidence="5">NADH-ubiquinone oxidoreductase chain 5</fullName>
        <ecNumber evidence="4">7.1.1.2</ecNumber>
    </recommendedName>
    <alternativeName>
        <fullName evidence="17">NADH dehydrogenase subunit 5</fullName>
    </alternativeName>
</protein>
<dbReference type="InterPro" id="IPR001750">
    <property type="entry name" value="ND/Mrp_TM"/>
</dbReference>
<dbReference type="PRINTS" id="PR01434">
    <property type="entry name" value="NADHDHGNASE5"/>
</dbReference>
<feature type="transmembrane region" description="Helical" evidence="19">
    <location>
        <begin position="411"/>
        <end position="434"/>
    </location>
</feature>
<keyword evidence="16 19" id="KW-0472">Membrane</keyword>
<evidence type="ECO:0000256" key="8">
    <source>
        <dbReference type="ARBA" id="ARBA00022692"/>
    </source>
</evidence>
<keyword evidence="6" id="KW-0813">Transport</keyword>
<keyword evidence="13" id="KW-0520">NAD</keyword>
<keyword evidence="9" id="KW-0999">Mitochondrion inner membrane</keyword>
<feature type="transmembrane region" description="Helical" evidence="19">
    <location>
        <begin position="484"/>
        <end position="505"/>
    </location>
</feature>
<evidence type="ECO:0000256" key="1">
    <source>
        <dbReference type="ARBA" id="ARBA00003257"/>
    </source>
</evidence>
<keyword evidence="10" id="KW-1278">Translocase</keyword>
<gene>
    <name evidence="22" type="primary">ND5</name>
</gene>
<evidence type="ECO:0000256" key="2">
    <source>
        <dbReference type="ARBA" id="ARBA00004448"/>
    </source>
</evidence>
<dbReference type="GO" id="GO:0003954">
    <property type="term" value="F:NADH dehydrogenase activity"/>
    <property type="evidence" value="ECO:0007669"/>
    <property type="project" value="TreeGrafter"/>
</dbReference>
<dbReference type="GO" id="GO:0005743">
    <property type="term" value="C:mitochondrial inner membrane"/>
    <property type="evidence" value="ECO:0007669"/>
    <property type="project" value="UniProtKB-SubCell"/>
</dbReference>
<evidence type="ECO:0000256" key="16">
    <source>
        <dbReference type="ARBA" id="ARBA00023136"/>
    </source>
</evidence>
<comment type="subcellular location">
    <subcellularLocation>
        <location evidence="2">Mitochondrion inner membrane</location>
        <topology evidence="2">Multi-pass membrane protein</topology>
    </subcellularLocation>
</comment>
<keyword evidence="11" id="KW-0249">Electron transport</keyword>
<accession>A0AA95SQW1</accession>
<feature type="transmembrane region" description="Helical" evidence="19">
    <location>
        <begin position="88"/>
        <end position="105"/>
    </location>
</feature>
<evidence type="ECO:0000256" key="4">
    <source>
        <dbReference type="ARBA" id="ARBA00012944"/>
    </source>
</evidence>
<evidence type="ECO:0000256" key="7">
    <source>
        <dbReference type="ARBA" id="ARBA00022660"/>
    </source>
</evidence>
<feature type="transmembrane region" description="Helical" evidence="19">
    <location>
        <begin position="525"/>
        <end position="552"/>
    </location>
</feature>
<comment type="similarity">
    <text evidence="3">Belongs to the Bcl-2 family.</text>
</comment>
<evidence type="ECO:0000256" key="10">
    <source>
        <dbReference type="ARBA" id="ARBA00022967"/>
    </source>
</evidence>
<dbReference type="GO" id="GO:0042773">
    <property type="term" value="P:ATP synthesis coupled electron transport"/>
    <property type="evidence" value="ECO:0007669"/>
    <property type="project" value="InterPro"/>
</dbReference>
<feature type="transmembrane region" description="Helical" evidence="19">
    <location>
        <begin position="263"/>
        <end position="283"/>
    </location>
</feature>
<dbReference type="PANTHER" id="PTHR42829:SF2">
    <property type="entry name" value="NADH-UBIQUINONE OXIDOREDUCTASE CHAIN 5"/>
    <property type="match status" value="1"/>
</dbReference>
<feature type="transmembrane region" description="Helical" evidence="19">
    <location>
        <begin position="150"/>
        <end position="171"/>
    </location>
</feature>
<sequence length="553" mass="64700">MNLYVFSFMFLIFFSLLVFYLSLYFILFDLCYLFEYQFMFINSLVIYYVFILDWKSILFVSVVLFISSMVIIYSSFYMGYSSYSSIRFMYLVLLFIFSMLLMIFSPNLISILLGWDGLGLVSYCLVIYYSSVSSNLSGMITCLTNRLGDIGMLISIGWLMSYGGWNFFLNFHFNNSLIFLLVISCFTKSAQAPFSCWLPAAMAAPTPVSALVHSSTLVTAGVYLMIRFFSNLVLFNYLFMLMGIFTMIFSSFCANFEFDLKSIIAFSTLSQLGLMVMSIFSGMLDYSFYHMLTHAMFKSLLFLCSGIFIFYYLDNQDIRYMGGCYKFLPLTSSCFNISNLALCGIPFLSGFYSSDMIMEGLINSGFNLILIIILYLSLGLTCCYSFRLLYYSMFKSLNFIPLNFNSLEFNFMGFSIMVLGFFSIIFGCLLNWLINLDMLWFYFPLKLKMFTLIMIILGIWFGCEINNFNYLLNNSYYFFNSNMWFMFGYSMFMIRLFVNFFFNYYKVLFWGDFFLSKGSYNMLILFSNLIQFYLNNNIKIFMISYLLVLLFLI</sequence>
<evidence type="ECO:0000256" key="14">
    <source>
        <dbReference type="ARBA" id="ARBA00023075"/>
    </source>
</evidence>
<feature type="domain" description="NADH dehydrogenase subunit 5 C-terminal" evidence="21">
    <location>
        <begin position="384"/>
        <end position="553"/>
    </location>
</feature>
<dbReference type="GO" id="GO:0008137">
    <property type="term" value="F:NADH dehydrogenase (ubiquinone) activity"/>
    <property type="evidence" value="ECO:0007669"/>
    <property type="project" value="UniProtKB-EC"/>
</dbReference>
<feature type="transmembrane region" description="Helical" evidence="19">
    <location>
        <begin position="210"/>
        <end position="229"/>
    </location>
</feature>
<feature type="domain" description="NADH:quinone oxidoreductase/Mrp antiporter transmembrane" evidence="20">
    <location>
        <begin position="105"/>
        <end position="374"/>
    </location>
</feature>
<dbReference type="EMBL" id="OQ984260">
    <property type="protein sequence ID" value="WKZ08078.1"/>
    <property type="molecule type" value="Genomic_DNA"/>
</dbReference>
<evidence type="ECO:0000256" key="5">
    <source>
        <dbReference type="ARBA" id="ARBA00021096"/>
    </source>
</evidence>
<dbReference type="Pfam" id="PF06455">
    <property type="entry name" value="NADH5_C"/>
    <property type="match status" value="1"/>
</dbReference>
<evidence type="ECO:0000259" key="20">
    <source>
        <dbReference type="Pfam" id="PF00361"/>
    </source>
</evidence>
<keyword evidence="7" id="KW-0679">Respiratory chain</keyword>
<evidence type="ECO:0000256" key="6">
    <source>
        <dbReference type="ARBA" id="ARBA00022448"/>
    </source>
</evidence>
<reference evidence="22" key="2">
    <citation type="submission" date="2023-05" db="EMBL/GenBank/DDBJ databases">
        <authorList>
            <person name="Bai H."/>
            <person name="Yuan X."/>
        </authorList>
    </citation>
    <scope>NUCLEOTIDE SEQUENCE</scope>
</reference>
<reference evidence="22" key="1">
    <citation type="journal article" date="2023" name="Genes (Basel)">
        <title>Structural Characteristics of Mitochondrial Genomes of Eight Treehoppers (Hemiptera: Membracidae: Centrotinae) and Their Phylogenetic Implications.</title>
        <authorList>
            <person name="Bai H."/>
            <person name="Zhang J."/>
            <person name="Dietrich C.H."/>
            <person name="Li Y."/>
            <person name="Yuan X."/>
        </authorList>
    </citation>
    <scope>NUCLEOTIDE SEQUENCE</scope>
</reference>
<evidence type="ECO:0000256" key="15">
    <source>
        <dbReference type="ARBA" id="ARBA00023128"/>
    </source>
</evidence>
<dbReference type="EC" id="7.1.1.2" evidence="4"/>
<dbReference type="InterPro" id="IPR010934">
    <property type="entry name" value="NADH_DH_su5_C"/>
</dbReference>
<evidence type="ECO:0000259" key="21">
    <source>
        <dbReference type="Pfam" id="PF06455"/>
    </source>
</evidence>
<keyword evidence="15 22" id="KW-0496">Mitochondrion</keyword>
<evidence type="ECO:0000256" key="13">
    <source>
        <dbReference type="ARBA" id="ARBA00023027"/>
    </source>
</evidence>
<dbReference type="PROSITE" id="PS01258">
    <property type="entry name" value="BH2"/>
    <property type="match status" value="1"/>
</dbReference>
<comment type="function">
    <text evidence="1">Core subunit of the mitochondrial membrane respiratory chain NADH dehydrogenase (Complex I) that is believed to belong to the minimal assembly required for catalysis. Complex I functions in the transfer of electrons from NADH to the respiratory chain. The immediate electron acceptor for the enzyme is believed to be ubiquinone.</text>
</comment>